<dbReference type="Proteomes" id="UP000292402">
    <property type="component" value="Unassembled WGS sequence"/>
</dbReference>
<dbReference type="EMBL" id="PDXA01000005">
    <property type="protein sequence ID" value="RYN58149.1"/>
    <property type="molecule type" value="Genomic_DNA"/>
</dbReference>
<accession>A0A4Q4MRT1</accession>
<name>A0A4Q4MRT1_9PLEO</name>
<organism evidence="1 2">
    <name type="scientific">Alternaria tenuissima</name>
    <dbReference type="NCBI Taxonomy" id="119927"/>
    <lineage>
        <taxon>Eukaryota</taxon>
        <taxon>Fungi</taxon>
        <taxon>Dikarya</taxon>
        <taxon>Ascomycota</taxon>
        <taxon>Pezizomycotina</taxon>
        <taxon>Dothideomycetes</taxon>
        <taxon>Pleosporomycetidae</taxon>
        <taxon>Pleosporales</taxon>
        <taxon>Pleosporineae</taxon>
        <taxon>Pleosporaceae</taxon>
        <taxon>Alternaria</taxon>
        <taxon>Alternaria sect. Alternaria</taxon>
        <taxon>Alternaria alternata complex</taxon>
    </lineage>
</organism>
<evidence type="ECO:0000313" key="2">
    <source>
        <dbReference type="Proteomes" id="UP000292402"/>
    </source>
</evidence>
<dbReference type="AlphaFoldDB" id="A0A4Q4MRT1"/>
<proteinExistence type="predicted"/>
<protein>
    <submittedName>
        <fullName evidence="1">Uncharacterized protein</fullName>
    </submittedName>
</protein>
<evidence type="ECO:0000313" key="1">
    <source>
        <dbReference type="EMBL" id="RYN58149.1"/>
    </source>
</evidence>
<sequence>MEFTININNLRADSLREFDEYPLASDSHERRVLYFFFRGLEEMAIAQYDRMAVYMAFGETIFPEEQAELDVLATELDVLIAAVHWAGRAYGGDAYRPEDEGDLMDTSA</sequence>
<reference evidence="2" key="1">
    <citation type="journal article" date="2019" name="bioRxiv">
        <title>Genomics, evolutionary history and diagnostics of the Alternaria alternata species group including apple and Asian pear pathotypes.</title>
        <authorList>
            <person name="Armitage A.D."/>
            <person name="Cockerton H.M."/>
            <person name="Sreenivasaprasad S."/>
            <person name="Woodhall J.W."/>
            <person name="Lane C.R."/>
            <person name="Harrison R.J."/>
            <person name="Clarkson J.P."/>
        </authorList>
    </citation>
    <scope>NUCLEOTIDE SEQUENCE [LARGE SCALE GENOMIC DNA]</scope>
    <source>
        <strain evidence="2">FERA 1082</strain>
    </source>
</reference>
<gene>
    <name evidence="1" type="ORF">AA0114_g2021</name>
</gene>
<comment type="caution">
    <text evidence="1">The sequence shown here is derived from an EMBL/GenBank/DDBJ whole genome shotgun (WGS) entry which is preliminary data.</text>
</comment>